<dbReference type="GO" id="GO:0016020">
    <property type="term" value="C:membrane"/>
    <property type="evidence" value="ECO:0007669"/>
    <property type="project" value="InterPro"/>
</dbReference>
<dbReference type="PROSITE" id="PS51419">
    <property type="entry name" value="RAB"/>
    <property type="match status" value="1"/>
</dbReference>
<dbReference type="InterPro" id="IPR020849">
    <property type="entry name" value="Small_GTPase_Ras-type"/>
</dbReference>
<dbReference type="Proteomes" id="UP000078240">
    <property type="component" value="Unassembled WGS sequence"/>
</dbReference>
<organism evidence="3 4">
    <name type="scientific">Purpureocillium lilacinum</name>
    <name type="common">Paecilomyces lilacinus</name>
    <dbReference type="NCBI Taxonomy" id="33203"/>
    <lineage>
        <taxon>Eukaryota</taxon>
        <taxon>Fungi</taxon>
        <taxon>Dikarya</taxon>
        <taxon>Ascomycota</taxon>
        <taxon>Pezizomycotina</taxon>
        <taxon>Sordariomycetes</taxon>
        <taxon>Hypocreomycetidae</taxon>
        <taxon>Hypocreales</taxon>
        <taxon>Ophiocordycipitaceae</taxon>
        <taxon>Purpureocillium</taxon>
    </lineage>
</organism>
<reference evidence="3 4" key="1">
    <citation type="submission" date="2016-01" db="EMBL/GenBank/DDBJ databases">
        <title>Biosynthesis of antibiotic leucinostatins and their inhibition on Phytophthora in bio-control Purpureocillium lilacinum.</title>
        <authorList>
            <person name="Wang G."/>
            <person name="Liu Z."/>
            <person name="Lin R."/>
            <person name="Li E."/>
            <person name="Mao Z."/>
            <person name="Ling J."/>
            <person name="Yin W."/>
            <person name="Xie B."/>
        </authorList>
    </citation>
    <scope>NUCLEOTIDE SEQUENCE [LARGE SCALE GENOMIC DNA]</scope>
    <source>
        <strain evidence="3">PLBJ-1</strain>
    </source>
</reference>
<evidence type="ECO:0000313" key="3">
    <source>
        <dbReference type="EMBL" id="OAQ60795.1"/>
    </source>
</evidence>
<dbReference type="PANTHER" id="PTHR24070">
    <property type="entry name" value="RAS, DI-RAS, AND RHEB FAMILY MEMBERS OF SMALL GTPASE SUPERFAMILY"/>
    <property type="match status" value="1"/>
</dbReference>
<dbReference type="PROSITE" id="PS51421">
    <property type="entry name" value="RAS"/>
    <property type="match status" value="1"/>
</dbReference>
<dbReference type="Gene3D" id="3.40.50.300">
    <property type="entry name" value="P-loop containing nucleotide triphosphate hydrolases"/>
    <property type="match status" value="1"/>
</dbReference>
<dbReference type="GO" id="GO:0005525">
    <property type="term" value="F:GTP binding"/>
    <property type="evidence" value="ECO:0007669"/>
    <property type="project" value="UniProtKB-KW"/>
</dbReference>
<protein>
    <submittedName>
        <fullName evidence="3">Ras family domain-containing protein</fullName>
    </submittedName>
</protein>
<dbReference type="SUPFAM" id="SSF52540">
    <property type="entry name" value="P-loop containing nucleoside triphosphate hydrolases"/>
    <property type="match status" value="1"/>
</dbReference>
<dbReference type="EMBL" id="LSBH01000031">
    <property type="protein sequence ID" value="OAQ60795.1"/>
    <property type="molecule type" value="Genomic_DNA"/>
</dbReference>
<evidence type="ECO:0000256" key="1">
    <source>
        <dbReference type="ARBA" id="ARBA00022741"/>
    </source>
</evidence>
<accession>A0A179F5T8</accession>
<dbReference type="SMART" id="SM00173">
    <property type="entry name" value="RAS"/>
    <property type="match status" value="1"/>
</dbReference>
<dbReference type="AlphaFoldDB" id="A0A179F5T8"/>
<evidence type="ECO:0000313" key="4">
    <source>
        <dbReference type="Proteomes" id="UP000078240"/>
    </source>
</evidence>
<keyword evidence="2" id="KW-0342">GTP-binding</keyword>
<sequence length="234" mass="26166">MMPNMHSDAWKEIFRSLLSSKTRNCYKITIIGDHGVGKTALALQFCYDIFVQYNPTFPTIEDRYFRQVTVDDQTYTLEIHDTSGSVCTNALRRHLANESNGIIAVYGINSDSSFSFIKEVLVGGNAPASNLEDQCPPAHVGLGGWCDLPIALVANKQDKDAEREVSLQEGHALARYLGCSFYEISARKGDDVILIFSNLIREIRSLVRKRNGNDAGGLRRESSRTEKDRKCVIL</sequence>
<proteinExistence type="predicted"/>
<dbReference type="InterPro" id="IPR027417">
    <property type="entry name" value="P-loop_NTPase"/>
</dbReference>
<comment type="caution">
    <text evidence="3">The sequence shown here is derived from an EMBL/GenBank/DDBJ whole genome shotgun (WGS) entry which is preliminary data.</text>
</comment>
<dbReference type="SMART" id="SM00174">
    <property type="entry name" value="RHO"/>
    <property type="match status" value="1"/>
</dbReference>
<keyword evidence="1" id="KW-0547">Nucleotide-binding</keyword>
<dbReference type="GO" id="GO:0007165">
    <property type="term" value="P:signal transduction"/>
    <property type="evidence" value="ECO:0007669"/>
    <property type="project" value="InterPro"/>
</dbReference>
<gene>
    <name evidence="3" type="ORF">VFPBJ_11540</name>
</gene>
<dbReference type="PRINTS" id="PR00449">
    <property type="entry name" value="RASTRNSFRMNG"/>
</dbReference>
<name>A0A179F5T8_PURLI</name>
<dbReference type="SMART" id="SM00175">
    <property type="entry name" value="RAB"/>
    <property type="match status" value="1"/>
</dbReference>
<dbReference type="InterPro" id="IPR001806">
    <property type="entry name" value="Small_GTPase"/>
</dbReference>
<dbReference type="GO" id="GO:0003924">
    <property type="term" value="F:GTPase activity"/>
    <property type="evidence" value="ECO:0007669"/>
    <property type="project" value="InterPro"/>
</dbReference>
<dbReference type="Pfam" id="PF00071">
    <property type="entry name" value="Ras"/>
    <property type="match status" value="1"/>
</dbReference>
<evidence type="ECO:0000256" key="2">
    <source>
        <dbReference type="ARBA" id="ARBA00023134"/>
    </source>
</evidence>